<sequence length="83" mass="8975">TFQPGGEYRAPRTHLGGGEPNPTARCHGSPESPPTSGRGSYEPERRHRTSSGRAGSSPLEEDAALQEKGPVIRRHRQSQTVSQ</sequence>
<evidence type="ECO:0000313" key="2">
    <source>
        <dbReference type="Ensembl" id="ENSDLAP00005075972.1"/>
    </source>
</evidence>
<reference evidence="2" key="1">
    <citation type="submission" date="2025-08" db="UniProtKB">
        <authorList>
            <consortium name="Ensembl"/>
        </authorList>
    </citation>
    <scope>IDENTIFICATION</scope>
</reference>
<dbReference type="AlphaFoldDB" id="A0A8P4GK44"/>
<proteinExistence type="predicted"/>
<name>A0A8P4GK44_DICLA</name>
<protein>
    <submittedName>
        <fullName evidence="2">Uncharacterized protein</fullName>
    </submittedName>
</protein>
<dbReference type="GeneTree" id="ENSGT01120000277612"/>
<accession>A0A8P4GK44</accession>
<dbReference type="Proteomes" id="UP000694389">
    <property type="component" value="Unassembled WGS sequence"/>
</dbReference>
<dbReference type="Ensembl" id="ENSDLAT00005081536.1">
    <property type="protein sequence ID" value="ENSDLAP00005075972.1"/>
    <property type="gene ID" value="ENSDLAG00005029040.1"/>
</dbReference>
<reference evidence="2" key="2">
    <citation type="submission" date="2025-09" db="UniProtKB">
        <authorList>
            <consortium name="Ensembl"/>
        </authorList>
    </citation>
    <scope>IDENTIFICATION</scope>
</reference>
<evidence type="ECO:0000313" key="3">
    <source>
        <dbReference type="Proteomes" id="UP000694389"/>
    </source>
</evidence>
<feature type="region of interest" description="Disordered" evidence="1">
    <location>
        <begin position="1"/>
        <end position="83"/>
    </location>
</feature>
<keyword evidence="3" id="KW-1185">Reference proteome</keyword>
<organism evidence="2 3">
    <name type="scientific">Dicentrarchus labrax</name>
    <name type="common">European seabass</name>
    <name type="synonym">Morone labrax</name>
    <dbReference type="NCBI Taxonomy" id="13489"/>
    <lineage>
        <taxon>Eukaryota</taxon>
        <taxon>Metazoa</taxon>
        <taxon>Chordata</taxon>
        <taxon>Craniata</taxon>
        <taxon>Vertebrata</taxon>
        <taxon>Euteleostomi</taxon>
        <taxon>Actinopterygii</taxon>
        <taxon>Neopterygii</taxon>
        <taxon>Teleostei</taxon>
        <taxon>Neoteleostei</taxon>
        <taxon>Acanthomorphata</taxon>
        <taxon>Eupercaria</taxon>
        <taxon>Moronidae</taxon>
        <taxon>Dicentrarchus</taxon>
    </lineage>
</organism>
<evidence type="ECO:0000256" key="1">
    <source>
        <dbReference type="SAM" id="MobiDB-lite"/>
    </source>
</evidence>